<gene>
    <name evidence="1" type="ORF">Tco_0940690</name>
</gene>
<keyword evidence="2" id="KW-1185">Reference proteome</keyword>
<evidence type="ECO:0000313" key="1">
    <source>
        <dbReference type="EMBL" id="GJT40825.1"/>
    </source>
</evidence>
<evidence type="ECO:0000313" key="2">
    <source>
        <dbReference type="Proteomes" id="UP001151760"/>
    </source>
</evidence>
<name>A0ABQ5DP98_9ASTR</name>
<protein>
    <submittedName>
        <fullName evidence="1">Uncharacterized protein</fullName>
    </submittedName>
</protein>
<dbReference type="EMBL" id="BQNB010015507">
    <property type="protein sequence ID" value="GJT40825.1"/>
    <property type="molecule type" value="Genomic_DNA"/>
</dbReference>
<reference evidence="1" key="1">
    <citation type="journal article" date="2022" name="Int. J. Mol. Sci.">
        <title>Draft Genome of Tanacetum Coccineum: Genomic Comparison of Closely Related Tanacetum-Family Plants.</title>
        <authorList>
            <person name="Yamashiro T."/>
            <person name="Shiraishi A."/>
            <person name="Nakayama K."/>
            <person name="Satake H."/>
        </authorList>
    </citation>
    <scope>NUCLEOTIDE SEQUENCE</scope>
</reference>
<sequence>MDNPSLTMEEYIKLKEEKALKRGKVFNWQTATYGKIRVDDDFHDFSSVETEFPAIVINNDFATQNVLPCKSQVSAIVNDEINFRISFDEYDDEDYIIIYDVNSFSYKMISVNDLKMNSENDYEKVMPSIPLPEPAISCFDNLAFFNDFENKFPAIVYNDADDFENEFPSIVYNDAQKSKSDLFTGLISNPYHIEEFDMNNKSSLFEYDEEEQNVLYFNDLFPFNIVCSDELNSKKDNDNDEIDMLRRPRFVFLVLLQEKLVSKVGYGVSKLTLYGVSNVLKCVDLKSTNMPIRRIPLVQYGVSSLDMAPLLPREQRYLFLRYEGLEYTNADITDFESRLERIHIREVHRVPVFDFKGLSNLMAAGLTATLTIEHHDQASMSVFTSHAWRRMLDIRGPLVHELILEFFLAHSEEEMQTPGFGAYWAESARQIPDRGDLSDYWRGILSTGDFLGTIPSYILLRDPILRLCHRLIACSITGRSLAPEKVTMTDLFYLRGMDVGSVNVPYLLARYLRMFAAGRKIGVHISGGQFVSRLADHLGLLTAEILGGLTIIATELLRIDMAELV</sequence>
<comment type="caution">
    <text evidence="1">The sequence shown here is derived from an EMBL/GenBank/DDBJ whole genome shotgun (WGS) entry which is preliminary data.</text>
</comment>
<organism evidence="1 2">
    <name type="scientific">Tanacetum coccineum</name>
    <dbReference type="NCBI Taxonomy" id="301880"/>
    <lineage>
        <taxon>Eukaryota</taxon>
        <taxon>Viridiplantae</taxon>
        <taxon>Streptophyta</taxon>
        <taxon>Embryophyta</taxon>
        <taxon>Tracheophyta</taxon>
        <taxon>Spermatophyta</taxon>
        <taxon>Magnoliopsida</taxon>
        <taxon>eudicotyledons</taxon>
        <taxon>Gunneridae</taxon>
        <taxon>Pentapetalae</taxon>
        <taxon>asterids</taxon>
        <taxon>campanulids</taxon>
        <taxon>Asterales</taxon>
        <taxon>Asteraceae</taxon>
        <taxon>Asteroideae</taxon>
        <taxon>Anthemideae</taxon>
        <taxon>Anthemidinae</taxon>
        <taxon>Tanacetum</taxon>
    </lineage>
</organism>
<dbReference type="Proteomes" id="UP001151760">
    <property type="component" value="Unassembled WGS sequence"/>
</dbReference>
<proteinExistence type="predicted"/>
<reference evidence="1" key="2">
    <citation type="submission" date="2022-01" db="EMBL/GenBank/DDBJ databases">
        <authorList>
            <person name="Yamashiro T."/>
            <person name="Shiraishi A."/>
            <person name="Satake H."/>
            <person name="Nakayama K."/>
        </authorList>
    </citation>
    <scope>NUCLEOTIDE SEQUENCE</scope>
</reference>
<accession>A0ABQ5DP98</accession>